<proteinExistence type="inferred from homology"/>
<comment type="similarity">
    <text evidence="2">Belongs to the DoxX family.</text>
</comment>
<evidence type="ECO:0000256" key="2">
    <source>
        <dbReference type="ARBA" id="ARBA00006679"/>
    </source>
</evidence>
<keyword evidence="9" id="KW-1185">Reference proteome</keyword>
<dbReference type="EMBL" id="CP063458">
    <property type="protein sequence ID" value="QOV88933.1"/>
    <property type="molecule type" value="Genomic_DNA"/>
</dbReference>
<evidence type="ECO:0000256" key="1">
    <source>
        <dbReference type="ARBA" id="ARBA00004651"/>
    </source>
</evidence>
<dbReference type="PANTHER" id="PTHR33452:SF1">
    <property type="entry name" value="INNER MEMBRANE PROTEIN YPHA-RELATED"/>
    <property type="match status" value="1"/>
</dbReference>
<reference evidence="8 9" key="1">
    <citation type="submission" date="2020-10" db="EMBL/GenBank/DDBJ databases">
        <title>Wide distribution of Phycisphaera-like planctomycetes from WD2101 soil group in peatlands and genome analysis of the first cultivated representative.</title>
        <authorList>
            <person name="Dedysh S.N."/>
            <person name="Beletsky A.V."/>
            <person name="Ivanova A."/>
            <person name="Kulichevskaya I.S."/>
            <person name="Suzina N.E."/>
            <person name="Philippov D.A."/>
            <person name="Rakitin A.L."/>
            <person name="Mardanov A.V."/>
            <person name="Ravin N.V."/>
        </authorList>
    </citation>
    <scope>NUCLEOTIDE SEQUENCE [LARGE SCALE GENOMIC DNA]</scope>
    <source>
        <strain evidence="8 9">M1803</strain>
    </source>
</reference>
<dbReference type="InterPro" id="IPR051907">
    <property type="entry name" value="DoxX-like_oxidoreductase"/>
</dbReference>
<comment type="subcellular location">
    <subcellularLocation>
        <location evidence="1">Cell membrane</location>
        <topology evidence="1">Multi-pass membrane protein</topology>
    </subcellularLocation>
</comment>
<dbReference type="InterPro" id="IPR032808">
    <property type="entry name" value="DoxX"/>
</dbReference>
<evidence type="ECO:0000256" key="6">
    <source>
        <dbReference type="ARBA" id="ARBA00023136"/>
    </source>
</evidence>
<dbReference type="PANTHER" id="PTHR33452">
    <property type="entry name" value="OXIDOREDUCTASE CATD-RELATED"/>
    <property type="match status" value="1"/>
</dbReference>
<gene>
    <name evidence="8" type="ORF">IPV69_22315</name>
</gene>
<organism evidence="8 9">
    <name type="scientific">Humisphaera borealis</name>
    <dbReference type="NCBI Taxonomy" id="2807512"/>
    <lineage>
        <taxon>Bacteria</taxon>
        <taxon>Pseudomonadati</taxon>
        <taxon>Planctomycetota</taxon>
        <taxon>Phycisphaerae</taxon>
        <taxon>Tepidisphaerales</taxon>
        <taxon>Tepidisphaeraceae</taxon>
        <taxon>Humisphaera</taxon>
    </lineage>
</organism>
<evidence type="ECO:0000256" key="3">
    <source>
        <dbReference type="ARBA" id="ARBA00022475"/>
    </source>
</evidence>
<dbReference type="Pfam" id="PF07681">
    <property type="entry name" value="DoxX"/>
    <property type="match status" value="1"/>
</dbReference>
<dbReference type="RefSeq" id="WP_206291941.1">
    <property type="nucleotide sequence ID" value="NZ_CP063458.1"/>
</dbReference>
<evidence type="ECO:0000313" key="8">
    <source>
        <dbReference type="EMBL" id="QOV88933.1"/>
    </source>
</evidence>
<accession>A0A7M2WU03</accession>
<keyword evidence="3" id="KW-1003">Cell membrane</keyword>
<evidence type="ECO:0000256" key="7">
    <source>
        <dbReference type="SAM" id="Phobius"/>
    </source>
</evidence>
<dbReference type="AlphaFoldDB" id="A0A7M2WU03"/>
<evidence type="ECO:0000256" key="4">
    <source>
        <dbReference type="ARBA" id="ARBA00022692"/>
    </source>
</evidence>
<feature type="transmembrane region" description="Helical" evidence="7">
    <location>
        <begin position="125"/>
        <end position="144"/>
    </location>
</feature>
<protein>
    <submittedName>
        <fullName evidence="8">DoxX family membrane protein</fullName>
    </submittedName>
</protein>
<feature type="transmembrane region" description="Helical" evidence="7">
    <location>
        <begin position="66"/>
        <end position="83"/>
    </location>
</feature>
<evidence type="ECO:0000256" key="5">
    <source>
        <dbReference type="ARBA" id="ARBA00022989"/>
    </source>
</evidence>
<keyword evidence="6 7" id="KW-0472">Membrane</keyword>
<sequence length="152" mass="16040">MANPFRSDLSNGLGLLAARLPLGVAFVLSGVAKFRMPGGVSAYVTENLSSVPQYVPTHAAEKFLMVVPYAHLGLGILLLAGLLSRVSAFGAALLSVAFGLILGFVDTNPTPSMDSITEPTKYLCFALVTFFAGPGMFSVDRLLFGKPDRSID</sequence>
<name>A0A7M2WU03_9BACT</name>
<dbReference type="GO" id="GO:0005886">
    <property type="term" value="C:plasma membrane"/>
    <property type="evidence" value="ECO:0007669"/>
    <property type="project" value="UniProtKB-SubCell"/>
</dbReference>
<keyword evidence="5 7" id="KW-1133">Transmembrane helix</keyword>
<evidence type="ECO:0000313" key="9">
    <source>
        <dbReference type="Proteomes" id="UP000593765"/>
    </source>
</evidence>
<keyword evidence="4 7" id="KW-0812">Transmembrane</keyword>
<dbReference type="KEGG" id="hbs:IPV69_22315"/>
<dbReference type="Proteomes" id="UP000593765">
    <property type="component" value="Chromosome"/>
</dbReference>
<feature type="transmembrane region" description="Helical" evidence="7">
    <location>
        <begin position="88"/>
        <end position="105"/>
    </location>
</feature>